<dbReference type="OrthoDB" id="2374820at2"/>
<dbReference type="EMBL" id="QNQT01000002">
    <property type="protein sequence ID" value="RDU37516.1"/>
    <property type="molecule type" value="Genomic_DNA"/>
</dbReference>
<dbReference type="InterPro" id="IPR036209">
    <property type="entry name" value="YwmB-like_sf"/>
</dbReference>
<accession>A0A3D8GTZ5</accession>
<evidence type="ECO:0008006" key="3">
    <source>
        <dbReference type="Google" id="ProtNLM"/>
    </source>
</evidence>
<gene>
    <name evidence="1" type="ORF">DRW41_06635</name>
</gene>
<sequence length="244" mass="27321">MKMKRVLSIFAIIGFVVLELGNKTIVADSAPELTKLAAVLEAEDSLLKEWTVYSREIIEDSNSPGELEKYAARLQDKLPGWEWTFTASGRKWEAAAVSPASGYGREYLQIISTRTPHETNAYIIYKAAGREWNEESAAFLTKGGFNDRLHDIFRGEPPIFSCITGIFDDRMDKALYLKASRIMKRLNAVETEAIKEKDFISISAHSPLFTDTFEYGMNVQIAVRSTGGKYATVTVGTPIITIEY</sequence>
<dbReference type="InterPro" id="IPR014794">
    <property type="entry name" value="DUF1779"/>
</dbReference>
<reference evidence="1 2" key="1">
    <citation type="submission" date="2018-07" db="EMBL/GenBank/DDBJ databases">
        <title>Bacillus sp. YLB-04 draft genome sequence.</title>
        <authorList>
            <person name="Yu L."/>
            <person name="Tang X."/>
        </authorList>
    </citation>
    <scope>NUCLEOTIDE SEQUENCE [LARGE SCALE GENOMIC DNA]</scope>
    <source>
        <strain evidence="1 2">YLB-04</strain>
    </source>
</reference>
<keyword evidence="2" id="KW-1185">Reference proteome</keyword>
<dbReference type="RefSeq" id="WP_115451188.1">
    <property type="nucleotide sequence ID" value="NZ_QNQT01000002.1"/>
</dbReference>
<evidence type="ECO:0000313" key="2">
    <source>
        <dbReference type="Proteomes" id="UP000257144"/>
    </source>
</evidence>
<protein>
    <recommendedName>
        <fullName evidence="3">TATA-box binding protein</fullName>
    </recommendedName>
</protein>
<dbReference type="AlphaFoldDB" id="A0A3D8GTZ5"/>
<organism evidence="1 2">
    <name type="scientific">Neobacillus piezotolerans</name>
    <dbReference type="NCBI Taxonomy" id="2259171"/>
    <lineage>
        <taxon>Bacteria</taxon>
        <taxon>Bacillati</taxon>
        <taxon>Bacillota</taxon>
        <taxon>Bacilli</taxon>
        <taxon>Bacillales</taxon>
        <taxon>Bacillaceae</taxon>
        <taxon>Neobacillus</taxon>
    </lineage>
</organism>
<evidence type="ECO:0000313" key="1">
    <source>
        <dbReference type="EMBL" id="RDU37516.1"/>
    </source>
</evidence>
<comment type="caution">
    <text evidence="1">The sequence shown here is derived from an EMBL/GenBank/DDBJ whole genome shotgun (WGS) entry which is preliminary data.</text>
</comment>
<dbReference type="Pfam" id="PF08680">
    <property type="entry name" value="DUF1779"/>
    <property type="match status" value="1"/>
</dbReference>
<name>A0A3D8GTZ5_9BACI</name>
<dbReference type="SUPFAM" id="SSF143842">
    <property type="entry name" value="YwmB-like"/>
    <property type="match status" value="1"/>
</dbReference>
<dbReference type="Proteomes" id="UP000257144">
    <property type="component" value="Unassembled WGS sequence"/>
</dbReference>
<dbReference type="Gene3D" id="3.30.2030.10">
    <property type="entry name" value="YwmB-like"/>
    <property type="match status" value="1"/>
</dbReference>
<proteinExistence type="predicted"/>
<dbReference type="Gene3D" id="3.30.360.40">
    <property type="entry name" value="YwmB-like"/>
    <property type="match status" value="1"/>
</dbReference>